<dbReference type="SMART" id="SM00446">
    <property type="entry name" value="LRRcap"/>
    <property type="match status" value="1"/>
</dbReference>
<feature type="domain" description="CS" evidence="10">
    <location>
        <begin position="257"/>
        <end position="355"/>
    </location>
</feature>
<dbReference type="InterPro" id="IPR008978">
    <property type="entry name" value="HSP20-like_chaperone"/>
</dbReference>
<dbReference type="SUPFAM" id="SSF52058">
    <property type="entry name" value="L domain-like"/>
    <property type="match status" value="1"/>
</dbReference>
<keyword evidence="12" id="KW-1185">Reference proteome</keyword>
<protein>
    <recommendedName>
        <fullName evidence="10">CS domain-containing protein</fullName>
    </recommendedName>
</protein>
<evidence type="ECO:0000256" key="3">
    <source>
        <dbReference type="ARBA" id="ARBA00022490"/>
    </source>
</evidence>
<dbReference type="GO" id="GO:0005737">
    <property type="term" value="C:cytoplasm"/>
    <property type="evidence" value="ECO:0007669"/>
    <property type="project" value="UniProtKB-SubCell"/>
</dbReference>
<dbReference type="PANTHER" id="PTHR18849">
    <property type="entry name" value="LEUCINE RICH REPEAT PROTEIN"/>
    <property type="match status" value="1"/>
</dbReference>
<dbReference type="Proteomes" id="UP001378592">
    <property type="component" value="Unassembled WGS sequence"/>
</dbReference>
<dbReference type="InterPro" id="IPR032675">
    <property type="entry name" value="LRR_dom_sf"/>
</dbReference>
<evidence type="ECO:0000256" key="6">
    <source>
        <dbReference type="ARBA" id="ARBA00023054"/>
    </source>
</evidence>
<dbReference type="Pfam" id="PF14580">
    <property type="entry name" value="LRR_9"/>
    <property type="match status" value="1"/>
</dbReference>
<dbReference type="EMBL" id="JAZDUA010000128">
    <property type="protein sequence ID" value="KAK7867064.1"/>
    <property type="molecule type" value="Genomic_DNA"/>
</dbReference>
<evidence type="ECO:0000256" key="4">
    <source>
        <dbReference type="ARBA" id="ARBA00022614"/>
    </source>
</evidence>
<comment type="subcellular location">
    <subcellularLocation>
        <location evidence="1">Cell projection</location>
        <location evidence="1">Cilium</location>
    </subcellularLocation>
    <subcellularLocation>
        <location evidence="2">Cytoplasm</location>
    </subcellularLocation>
</comment>
<evidence type="ECO:0000256" key="8">
    <source>
        <dbReference type="ARBA" id="ARBA00023273"/>
    </source>
</evidence>
<name>A0AAN9VL53_9ORTH</name>
<dbReference type="SMART" id="SM00365">
    <property type="entry name" value="LRR_SD22"/>
    <property type="match status" value="2"/>
</dbReference>
<dbReference type="PROSITE" id="PS51203">
    <property type="entry name" value="CS"/>
    <property type="match status" value="1"/>
</dbReference>
<evidence type="ECO:0000256" key="5">
    <source>
        <dbReference type="ARBA" id="ARBA00022737"/>
    </source>
</evidence>
<dbReference type="PANTHER" id="PTHR18849:SF0">
    <property type="entry name" value="CILIA- AND FLAGELLA-ASSOCIATED PROTEIN 410-RELATED"/>
    <property type="match status" value="1"/>
</dbReference>
<keyword evidence="6" id="KW-0175">Coiled coil</keyword>
<evidence type="ECO:0000256" key="7">
    <source>
        <dbReference type="ARBA" id="ARBA00023069"/>
    </source>
</evidence>
<dbReference type="Pfam" id="PF23602">
    <property type="entry name" value="CS_DNAAF11_C"/>
    <property type="match status" value="1"/>
</dbReference>
<proteinExistence type="inferred from homology"/>
<keyword evidence="3" id="KW-0963">Cytoplasm</keyword>
<evidence type="ECO:0000256" key="2">
    <source>
        <dbReference type="ARBA" id="ARBA00004496"/>
    </source>
</evidence>
<dbReference type="InterPro" id="IPR056496">
    <property type="entry name" value="CS_DNAAF11_C"/>
</dbReference>
<dbReference type="FunFam" id="3.80.10.10:FF:000052">
    <property type="entry name" value="Leucine rich repeat containing 6"/>
    <property type="match status" value="1"/>
</dbReference>
<evidence type="ECO:0000259" key="10">
    <source>
        <dbReference type="PROSITE" id="PS51203"/>
    </source>
</evidence>
<dbReference type="SUPFAM" id="SSF49764">
    <property type="entry name" value="HSP20-like chaperones"/>
    <property type="match status" value="1"/>
</dbReference>
<keyword evidence="5" id="KW-0677">Repeat</keyword>
<comment type="similarity">
    <text evidence="9">Belongs to the tilB family.</text>
</comment>
<keyword evidence="4" id="KW-0433">Leucine-rich repeat</keyword>
<reference evidence="11 12" key="1">
    <citation type="submission" date="2024-03" db="EMBL/GenBank/DDBJ databases">
        <title>The genome assembly and annotation of the cricket Gryllus longicercus Weissman &amp; Gray.</title>
        <authorList>
            <person name="Szrajer S."/>
            <person name="Gray D."/>
            <person name="Ylla G."/>
        </authorList>
    </citation>
    <scope>NUCLEOTIDE SEQUENCE [LARGE SCALE GENOMIC DNA]</scope>
    <source>
        <strain evidence="11">DAG 2021-001</strain>
        <tissue evidence="11">Whole body minus gut</tissue>
    </source>
</reference>
<dbReference type="InterPro" id="IPR001611">
    <property type="entry name" value="Leu-rich_rpt"/>
</dbReference>
<keyword evidence="8" id="KW-0966">Cell projection</keyword>
<dbReference type="GO" id="GO:0005929">
    <property type="term" value="C:cilium"/>
    <property type="evidence" value="ECO:0007669"/>
    <property type="project" value="UniProtKB-SubCell"/>
</dbReference>
<evidence type="ECO:0000313" key="12">
    <source>
        <dbReference type="Proteomes" id="UP001378592"/>
    </source>
</evidence>
<accession>A0AAN9VL53</accession>
<dbReference type="Gene3D" id="3.80.10.10">
    <property type="entry name" value="Ribonuclease Inhibitor"/>
    <property type="match status" value="1"/>
</dbReference>
<comment type="caution">
    <text evidence="11">The sequence shown here is derived from an EMBL/GenBank/DDBJ whole genome shotgun (WGS) entry which is preliminary data.</text>
</comment>
<dbReference type="CDD" id="cd00298">
    <property type="entry name" value="ACD_sHsps_p23-like"/>
    <property type="match status" value="1"/>
</dbReference>
<sequence>MVRITEELVRKKCEHNEGEICTLEELSLHQENIEKIEHLQNWCRDLKILLFHSNLIEKIENVNKMKRLEYLNLSLNNIERIENLEGCEALAKLDLTLNFVGELTSIVTLVNNIHLKTLYLTGNPCTDYVGYRDYVIATLPQLQSLDGTDIDRSERIKALQNHERIKKRILIEQEQYKVKRYAQKVENELKYSRVKKDIEEDEEKLSRFWQEPSDNSPETRKFIAEQSRRKDNKCDLITKTPKRVFNLFDKDGHPVNVNEARISFTFTESEDLLSFVLDISVYKHLDTTLLDVDVQPTYVRVTIKGKVLQLVLPDDVKTDSSTAQRSLTTGHLVITMPKVNGLVKQKITQPPPRTTIFPAESKPYSSKRELLEIGPAKSDMDFSRIVKNCNILKHLKESKSNLSLVSKKVTAGFIDDPTVPPLE</sequence>
<organism evidence="11 12">
    <name type="scientific">Gryllus longicercus</name>
    <dbReference type="NCBI Taxonomy" id="2509291"/>
    <lineage>
        <taxon>Eukaryota</taxon>
        <taxon>Metazoa</taxon>
        <taxon>Ecdysozoa</taxon>
        <taxon>Arthropoda</taxon>
        <taxon>Hexapoda</taxon>
        <taxon>Insecta</taxon>
        <taxon>Pterygota</taxon>
        <taxon>Neoptera</taxon>
        <taxon>Polyneoptera</taxon>
        <taxon>Orthoptera</taxon>
        <taxon>Ensifera</taxon>
        <taxon>Gryllidea</taxon>
        <taxon>Grylloidea</taxon>
        <taxon>Gryllidae</taxon>
        <taxon>Gryllinae</taxon>
        <taxon>Gryllus</taxon>
    </lineage>
</organism>
<dbReference type="InterPro" id="IPR003603">
    <property type="entry name" value="U2A'_phosphoprotein32A_C"/>
</dbReference>
<evidence type="ECO:0000256" key="1">
    <source>
        <dbReference type="ARBA" id="ARBA00004138"/>
    </source>
</evidence>
<evidence type="ECO:0000256" key="9">
    <source>
        <dbReference type="ARBA" id="ARBA00049982"/>
    </source>
</evidence>
<dbReference type="PROSITE" id="PS51450">
    <property type="entry name" value="LRR"/>
    <property type="match status" value="1"/>
</dbReference>
<keyword evidence="7" id="KW-0969">Cilium</keyword>
<dbReference type="GO" id="GO:0036158">
    <property type="term" value="P:outer dynein arm assembly"/>
    <property type="evidence" value="ECO:0007669"/>
    <property type="project" value="TreeGrafter"/>
</dbReference>
<evidence type="ECO:0000313" key="11">
    <source>
        <dbReference type="EMBL" id="KAK7867064.1"/>
    </source>
</evidence>
<gene>
    <name evidence="11" type="ORF">R5R35_005695</name>
</gene>
<dbReference type="AlphaFoldDB" id="A0AAN9VL53"/>
<dbReference type="InterPro" id="IPR007052">
    <property type="entry name" value="CS_dom"/>
</dbReference>